<organism evidence="3 4">
    <name type="scientific">Trypanosoma conorhini</name>
    <dbReference type="NCBI Taxonomy" id="83891"/>
    <lineage>
        <taxon>Eukaryota</taxon>
        <taxon>Discoba</taxon>
        <taxon>Euglenozoa</taxon>
        <taxon>Kinetoplastea</taxon>
        <taxon>Metakinetoplastina</taxon>
        <taxon>Trypanosomatida</taxon>
        <taxon>Trypanosomatidae</taxon>
        <taxon>Trypanosoma</taxon>
    </lineage>
</organism>
<keyword evidence="4" id="KW-1185">Reference proteome</keyword>
<accession>A0A3R7MRZ5</accession>
<dbReference type="GeneID" id="40317635"/>
<keyword evidence="2" id="KW-1133">Transmembrane helix</keyword>
<evidence type="ECO:0000256" key="1">
    <source>
        <dbReference type="SAM" id="MobiDB-lite"/>
    </source>
</evidence>
<evidence type="ECO:0000313" key="3">
    <source>
        <dbReference type="EMBL" id="RNF19709.1"/>
    </source>
</evidence>
<feature type="region of interest" description="Disordered" evidence="1">
    <location>
        <begin position="152"/>
        <end position="178"/>
    </location>
</feature>
<proteinExistence type="predicted"/>
<feature type="transmembrane region" description="Helical" evidence="2">
    <location>
        <begin position="188"/>
        <end position="206"/>
    </location>
</feature>
<feature type="compositionally biased region" description="Low complexity" evidence="1">
    <location>
        <begin position="152"/>
        <end position="177"/>
    </location>
</feature>
<sequence>MGAAPLLVCACPFRGCRHDRRRCGCSVACGCCPHLFSFFLFLLFALVLLQGRVLFALGRSLRRAWCASCAARWAAAFSAFSLPSACVSAAHLPLLSLYLPCCSLRPSPCRPAQRQSTRAMKLQRCRLLYLLLVLALCCFPSVCVTVATGNSDTTTTTTTTEAPESTSTTTTVAPNGAGKKDGSFGGRAWGWASLVLAAFTLAHATLC</sequence>
<protein>
    <submittedName>
        <fullName evidence="3">Uncharacterized protein</fullName>
    </submittedName>
</protein>
<dbReference type="RefSeq" id="XP_029228941.1">
    <property type="nucleotide sequence ID" value="XM_029370937.1"/>
</dbReference>
<feature type="transmembrane region" description="Helical" evidence="2">
    <location>
        <begin position="127"/>
        <end position="147"/>
    </location>
</feature>
<feature type="transmembrane region" description="Helical" evidence="2">
    <location>
        <begin position="36"/>
        <end position="55"/>
    </location>
</feature>
<name>A0A3R7MRZ5_9TRYP</name>
<comment type="caution">
    <text evidence="3">The sequence shown here is derived from an EMBL/GenBank/DDBJ whole genome shotgun (WGS) entry which is preliminary data.</text>
</comment>
<dbReference type="Proteomes" id="UP000284403">
    <property type="component" value="Unassembled WGS sequence"/>
</dbReference>
<evidence type="ECO:0000313" key="4">
    <source>
        <dbReference type="Proteomes" id="UP000284403"/>
    </source>
</evidence>
<keyword evidence="2" id="KW-0472">Membrane</keyword>
<gene>
    <name evidence="3" type="ORF">Tco025E_04024</name>
</gene>
<dbReference type="EMBL" id="MKKU01000197">
    <property type="protein sequence ID" value="RNF19709.1"/>
    <property type="molecule type" value="Genomic_DNA"/>
</dbReference>
<keyword evidence="2" id="KW-0812">Transmembrane</keyword>
<reference evidence="3 4" key="1">
    <citation type="journal article" date="2018" name="BMC Genomics">
        <title>Genomic comparison of Trypanosoma conorhini and Trypanosoma rangeli to Trypanosoma cruzi strains of high and low virulence.</title>
        <authorList>
            <person name="Bradwell K.R."/>
            <person name="Koparde V.N."/>
            <person name="Matveyev A.V."/>
            <person name="Serrano M.G."/>
            <person name="Alves J.M."/>
            <person name="Parikh H."/>
            <person name="Huang B."/>
            <person name="Lee V."/>
            <person name="Espinosa-Alvarez O."/>
            <person name="Ortiz P.A."/>
            <person name="Costa-Martins A.G."/>
            <person name="Teixeira M.M."/>
            <person name="Buck G.A."/>
        </authorList>
    </citation>
    <scope>NUCLEOTIDE SEQUENCE [LARGE SCALE GENOMIC DNA]</scope>
    <source>
        <strain evidence="3 4">025E</strain>
    </source>
</reference>
<dbReference type="AlphaFoldDB" id="A0A3R7MRZ5"/>
<evidence type="ECO:0000256" key="2">
    <source>
        <dbReference type="SAM" id="Phobius"/>
    </source>
</evidence>